<reference evidence="3 4" key="1">
    <citation type="journal article" date="2013" name="Curr. Biol.">
        <title>The Genome of the Foraminiferan Reticulomyxa filosa.</title>
        <authorList>
            <person name="Glockner G."/>
            <person name="Hulsmann N."/>
            <person name="Schleicher M."/>
            <person name="Noegel A.A."/>
            <person name="Eichinger L."/>
            <person name="Gallinger C."/>
            <person name="Pawlowski J."/>
            <person name="Sierra R."/>
            <person name="Euteneuer U."/>
            <person name="Pillet L."/>
            <person name="Moustafa A."/>
            <person name="Platzer M."/>
            <person name="Groth M."/>
            <person name="Szafranski K."/>
            <person name="Schliwa M."/>
        </authorList>
    </citation>
    <scope>NUCLEOTIDE SEQUENCE [LARGE SCALE GENOMIC DNA]</scope>
</reference>
<accession>X6MUE0</accession>
<evidence type="ECO:0000313" key="3">
    <source>
        <dbReference type="EMBL" id="ETO17286.1"/>
    </source>
</evidence>
<gene>
    <name evidence="3" type="ORF">RFI_20039</name>
</gene>
<dbReference type="InterPro" id="IPR009769">
    <property type="entry name" value="EDR2_C"/>
</dbReference>
<proteinExistence type="predicted"/>
<dbReference type="PANTHER" id="PTHR31558">
    <property type="entry name" value="CW14 PROTEIN"/>
    <property type="match status" value="1"/>
</dbReference>
<evidence type="ECO:0000313" key="4">
    <source>
        <dbReference type="Proteomes" id="UP000023152"/>
    </source>
</evidence>
<dbReference type="Proteomes" id="UP000023152">
    <property type="component" value="Unassembled WGS sequence"/>
</dbReference>
<dbReference type="AlphaFoldDB" id="X6MUE0"/>
<evidence type="ECO:0000256" key="1">
    <source>
        <dbReference type="SAM" id="Coils"/>
    </source>
</evidence>
<dbReference type="Pfam" id="PF07059">
    <property type="entry name" value="EDR2_C"/>
    <property type="match status" value="1"/>
</dbReference>
<feature type="domain" description="Protein ENHANCED DISEASE RESISTANCE 2 C-terminal" evidence="2">
    <location>
        <begin position="18"/>
        <end position="93"/>
    </location>
</feature>
<dbReference type="OrthoDB" id="9970435at2759"/>
<protein>
    <recommendedName>
        <fullName evidence="2">Protein ENHANCED DISEASE RESISTANCE 2 C-terminal domain-containing protein</fullName>
    </recommendedName>
</protein>
<feature type="coiled-coil region" evidence="1">
    <location>
        <begin position="129"/>
        <end position="167"/>
    </location>
</feature>
<comment type="caution">
    <text evidence="3">The sequence shown here is derived from an EMBL/GenBank/DDBJ whole genome shotgun (WGS) entry which is preliminary data.</text>
</comment>
<keyword evidence="4" id="KW-1185">Reference proteome</keyword>
<name>X6MUE0_RETFI</name>
<evidence type="ECO:0000259" key="2">
    <source>
        <dbReference type="Pfam" id="PF07059"/>
    </source>
</evidence>
<keyword evidence="1" id="KW-0175">Coiled coil</keyword>
<organism evidence="3 4">
    <name type="scientific">Reticulomyxa filosa</name>
    <dbReference type="NCBI Taxonomy" id="46433"/>
    <lineage>
        <taxon>Eukaryota</taxon>
        <taxon>Sar</taxon>
        <taxon>Rhizaria</taxon>
        <taxon>Retaria</taxon>
        <taxon>Foraminifera</taxon>
        <taxon>Monothalamids</taxon>
        <taxon>Reticulomyxidae</taxon>
        <taxon>Reticulomyxa</taxon>
    </lineage>
</organism>
<feature type="non-terminal residue" evidence="3">
    <location>
        <position position="1"/>
    </location>
</feature>
<sequence>NKKKKKKKKGVSTHTHTWKPFLARTSSTFYHEPGKYFAADIDSHLFGFPARKGLSYIKDLIDNMVYDIGFVIEGHSDDELPERILCCARISRIGIKQASSFPLELVEIASDKGHSKSYNDLHISHIMKKIALSQVAEQKQKEEAEAEAEAEEEDLQYENALQRIEAQDRFEKADISMFSDTNDEEAQKILQQISLEEQTIKKCDVAAVGLATTTTPSSTTTTTTTTTDVDVQTQTVNASCKQADNTRRCDKNRDSNDPLTL</sequence>
<dbReference type="EMBL" id="ASPP01016968">
    <property type="protein sequence ID" value="ETO17286.1"/>
    <property type="molecule type" value="Genomic_DNA"/>
</dbReference>
<dbReference type="PANTHER" id="PTHR31558:SF3">
    <property type="entry name" value="CW14 PROTEIN"/>
    <property type="match status" value="1"/>
</dbReference>